<gene>
    <name evidence="1" type="ORF">METZ01_LOCUS196604</name>
</gene>
<evidence type="ECO:0008006" key="2">
    <source>
        <dbReference type="Google" id="ProtNLM"/>
    </source>
</evidence>
<evidence type="ECO:0000313" key="1">
    <source>
        <dbReference type="EMBL" id="SVB43750.1"/>
    </source>
</evidence>
<protein>
    <recommendedName>
        <fullName evidence="2">VWFA domain-containing protein</fullName>
    </recommendedName>
</protein>
<organism evidence="1">
    <name type="scientific">marine metagenome</name>
    <dbReference type="NCBI Taxonomy" id="408172"/>
    <lineage>
        <taxon>unclassified sequences</taxon>
        <taxon>metagenomes</taxon>
        <taxon>ecological metagenomes</taxon>
    </lineage>
</organism>
<proteinExistence type="predicted"/>
<sequence>MKQNFNRLSAWLGAVLVATSAMPFGQSQVQVTDNVVVVVDASGS</sequence>
<name>A0A382DZ64_9ZZZZ</name>
<reference evidence="1" key="1">
    <citation type="submission" date="2018-05" db="EMBL/GenBank/DDBJ databases">
        <authorList>
            <person name="Lanie J.A."/>
            <person name="Ng W.-L."/>
            <person name="Kazmierczak K.M."/>
            <person name="Andrzejewski T.M."/>
            <person name="Davidsen T.M."/>
            <person name="Wayne K.J."/>
            <person name="Tettelin H."/>
            <person name="Glass J.I."/>
            <person name="Rusch D."/>
            <person name="Podicherti R."/>
            <person name="Tsui H.-C.T."/>
            <person name="Winkler M.E."/>
        </authorList>
    </citation>
    <scope>NUCLEOTIDE SEQUENCE</scope>
</reference>
<accession>A0A382DZ64</accession>
<feature type="non-terminal residue" evidence="1">
    <location>
        <position position="44"/>
    </location>
</feature>
<dbReference type="AlphaFoldDB" id="A0A382DZ64"/>
<dbReference type="EMBL" id="UINC01041880">
    <property type="protein sequence ID" value="SVB43750.1"/>
    <property type="molecule type" value="Genomic_DNA"/>
</dbReference>